<protein>
    <submittedName>
        <fullName evidence="2">Uncharacterized protein</fullName>
    </submittedName>
</protein>
<evidence type="ECO:0000256" key="1">
    <source>
        <dbReference type="SAM" id="SignalP"/>
    </source>
</evidence>
<evidence type="ECO:0000313" key="2">
    <source>
        <dbReference type="EMBL" id="EAZ81242.1"/>
    </source>
</evidence>
<dbReference type="STRING" id="388413.ALPR1_19438"/>
<organism evidence="2 3">
    <name type="scientific">Algoriphagus machipongonensis</name>
    <dbReference type="NCBI Taxonomy" id="388413"/>
    <lineage>
        <taxon>Bacteria</taxon>
        <taxon>Pseudomonadati</taxon>
        <taxon>Bacteroidota</taxon>
        <taxon>Cytophagia</taxon>
        <taxon>Cytophagales</taxon>
        <taxon>Cyclobacteriaceae</taxon>
        <taxon>Algoriphagus</taxon>
    </lineage>
</organism>
<dbReference type="eggNOG" id="ENOG5032ZKA">
    <property type="taxonomic scope" value="Bacteria"/>
</dbReference>
<name>A3HXB9_9BACT</name>
<reference evidence="2 3" key="1">
    <citation type="journal article" date="2011" name="J. Bacteriol.">
        <title>Complete genome sequence of Algoriphagus sp. PR1, bacterial prey of a colony-forming choanoflagellate.</title>
        <authorList>
            <person name="Alegado R.A."/>
            <person name="Ferriera S."/>
            <person name="Nusbaum C."/>
            <person name="Young S.K."/>
            <person name="Zeng Q."/>
            <person name="Imamovic A."/>
            <person name="Fairclough S.R."/>
            <person name="King N."/>
        </authorList>
    </citation>
    <scope>NUCLEOTIDE SEQUENCE [LARGE SCALE GENOMIC DNA]</scope>
    <source>
        <strain evidence="2 3">PR1</strain>
    </source>
</reference>
<dbReference type="HOGENOM" id="CLU_1154492_0_0_10"/>
<feature type="signal peptide" evidence="1">
    <location>
        <begin position="1"/>
        <end position="22"/>
    </location>
</feature>
<dbReference type="EMBL" id="AAXU02000001">
    <property type="protein sequence ID" value="EAZ81242.1"/>
    <property type="molecule type" value="Genomic_DNA"/>
</dbReference>
<gene>
    <name evidence="2" type="ORF">ALPR1_19438</name>
</gene>
<keyword evidence="1" id="KW-0732">Signal</keyword>
<comment type="caution">
    <text evidence="2">The sequence shown here is derived from an EMBL/GenBank/DDBJ whole genome shotgun (WGS) entry which is preliminary data.</text>
</comment>
<sequence>MLKVKFFIPFVLIFMWAAQISAQNQSFLSLYKDQLPYFQELITGGQYGEAPVNYEGNPYFQVRTFDEGKLSINEIQYTGVQLLYDEHLDELVTFHPVYRQKILIKPEKVEEFQLEGGYIFRRFEREDSYVHHENGFYQVIKDGEIKVLIKHYKTLDPVKEVGKYTHVFNEDKEYFYWFDGDFEVIRKKKQAIKSLGLNKKEIKKHLKDKGLYFALEKEKYILELARFRENKQEEFKGFFE</sequence>
<dbReference type="OrthoDB" id="655382at2"/>
<dbReference type="Proteomes" id="UP000003919">
    <property type="component" value="Unassembled WGS sequence"/>
</dbReference>
<dbReference type="RefSeq" id="WP_008202981.1">
    <property type="nucleotide sequence ID" value="NZ_CM001023.1"/>
</dbReference>
<proteinExistence type="predicted"/>
<evidence type="ECO:0000313" key="3">
    <source>
        <dbReference type="Proteomes" id="UP000003919"/>
    </source>
</evidence>
<feature type="chain" id="PRO_5002653279" evidence="1">
    <location>
        <begin position="23"/>
        <end position="240"/>
    </location>
</feature>
<keyword evidence="3" id="KW-1185">Reference proteome</keyword>
<accession>A3HXB9</accession>
<dbReference type="AlphaFoldDB" id="A3HXB9"/>